<organism evidence="1">
    <name type="scientific">marine sediment metagenome</name>
    <dbReference type="NCBI Taxonomy" id="412755"/>
    <lineage>
        <taxon>unclassified sequences</taxon>
        <taxon>metagenomes</taxon>
        <taxon>ecological metagenomes</taxon>
    </lineage>
</organism>
<dbReference type="EMBL" id="LAZR01016262">
    <property type="protein sequence ID" value="KKM05261.1"/>
    <property type="molecule type" value="Genomic_DNA"/>
</dbReference>
<name>A0A0F9JHP9_9ZZZZ</name>
<dbReference type="AlphaFoldDB" id="A0A0F9JHP9"/>
<gene>
    <name evidence="1" type="ORF">LCGC14_1755930</name>
</gene>
<proteinExistence type="predicted"/>
<evidence type="ECO:0000313" key="1">
    <source>
        <dbReference type="EMBL" id="KKM05261.1"/>
    </source>
</evidence>
<protein>
    <submittedName>
        <fullName evidence="1">Uncharacterized protein</fullName>
    </submittedName>
</protein>
<reference evidence="1" key="1">
    <citation type="journal article" date="2015" name="Nature">
        <title>Complex archaea that bridge the gap between prokaryotes and eukaryotes.</title>
        <authorList>
            <person name="Spang A."/>
            <person name="Saw J.H."/>
            <person name="Jorgensen S.L."/>
            <person name="Zaremba-Niedzwiedzka K."/>
            <person name="Martijn J."/>
            <person name="Lind A.E."/>
            <person name="van Eijk R."/>
            <person name="Schleper C."/>
            <person name="Guy L."/>
            <person name="Ettema T.J."/>
        </authorList>
    </citation>
    <scope>NUCLEOTIDE SEQUENCE</scope>
</reference>
<comment type="caution">
    <text evidence="1">The sequence shown here is derived from an EMBL/GenBank/DDBJ whole genome shotgun (WGS) entry which is preliminary data.</text>
</comment>
<sequence length="116" mass="14202">MAEELTYEQMQDEQREEQLADQYEQLVSQPGWILFLSHVDEWVKTALERMEASESNDPVVTQNLTQVWKQRRLLREFIRIHVERTVEMAKEKRKEDRSFIRQRQEQIKQAFKQHEL</sequence>
<accession>A0A0F9JHP9</accession>